<organism evidence="4">
    <name type="scientific">Xenopus tropicalis</name>
    <name type="common">Western clawed frog</name>
    <name type="synonym">Silurana tropicalis</name>
    <dbReference type="NCBI Taxonomy" id="8364"/>
    <lineage>
        <taxon>Eukaryota</taxon>
        <taxon>Metazoa</taxon>
        <taxon>Chordata</taxon>
        <taxon>Craniata</taxon>
        <taxon>Vertebrata</taxon>
        <taxon>Euteleostomi</taxon>
        <taxon>Amphibia</taxon>
        <taxon>Batrachia</taxon>
        <taxon>Anura</taxon>
        <taxon>Pipoidea</taxon>
        <taxon>Pipidae</taxon>
        <taxon>Xenopodinae</taxon>
        <taxon>Xenopus</taxon>
        <taxon>Silurana</taxon>
    </lineage>
</organism>
<feature type="compositionally biased region" description="Low complexity" evidence="3">
    <location>
        <begin position="628"/>
        <end position="642"/>
    </location>
</feature>
<keyword evidence="1 2" id="KW-0175">Coiled coil</keyword>
<dbReference type="Ensembl" id="ENSXETT00000122112">
    <property type="protein sequence ID" value="ENSXETP00000115410"/>
    <property type="gene ID" value="ENSXETG00000005574"/>
</dbReference>
<dbReference type="OMA" id="SHEVQCE"/>
<dbReference type="PANTHER" id="PTHR47528">
    <property type="entry name" value="PARALEMMIN-3"/>
    <property type="match status" value="1"/>
</dbReference>
<dbReference type="GeneID" id="100490619"/>
<dbReference type="GO" id="GO:0016020">
    <property type="term" value="C:membrane"/>
    <property type="evidence" value="ECO:0007669"/>
    <property type="project" value="InterPro"/>
</dbReference>
<feature type="region of interest" description="Disordered" evidence="3">
    <location>
        <begin position="146"/>
        <end position="168"/>
    </location>
</feature>
<keyword evidence="5" id="KW-1185">Reference proteome</keyword>
<gene>
    <name evidence="4 6 7" type="primary">palm3</name>
</gene>
<feature type="coiled-coil region" evidence="2">
    <location>
        <begin position="46"/>
        <end position="126"/>
    </location>
</feature>
<feature type="region of interest" description="Disordered" evidence="3">
    <location>
        <begin position="603"/>
        <end position="682"/>
    </location>
</feature>
<feature type="region of interest" description="Disordered" evidence="3">
    <location>
        <begin position="374"/>
        <end position="481"/>
    </location>
</feature>
<name>A0A803K4Y0_XENTR</name>
<dbReference type="RefSeq" id="XP_017948049.1">
    <property type="nucleotide sequence ID" value="XM_018092560.2"/>
</dbReference>
<protein>
    <submittedName>
        <fullName evidence="4">Paralemmin 3</fullName>
    </submittedName>
    <submittedName>
        <fullName evidence="6">Paralemmin-3 isoform X1</fullName>
    </submittedName>
</protein>
<dbReference type="Proteomes" id="UP000008143">
    <property type="component" value="Chromosome 3"/>
</dbReference>
<dbReference type="AGR" id="Xenbase:XB-GENE-22041744"/>
<reference evidence="6" key="3">
    <citation type="submission" date="2025-04" db="UniProtKB">
        <authorList>
            <consortium name="RefSeq"/>
        </authorList>
    </citation>
    <scope>IDENTIFICATION</scope>
    <source>
        <strain evidence="6">Nigerian</strain>
        <tissue evidence="6">Liver and blood</tissue>
    </source>
</reference>
<dbReference type="GeneTree" id="ENSGT00990000204330"/>
<reference evidence="4" key="2">
    <citation type="submission" date="2021-03" db="UniProtKB">
        <authorList>
            <consortium name="Ensembl"/>
        </authorList>
    </citation>
    <scope>IDENTIFICATION</scope>
</reference>
<sequence length="682" mass="76669">MVPCKYYSSQHPPLTTDRLKIVGIVVLIRRVSMGESQTFSRRLHEITERRNILSEVERTQRELEQKRISLQQLKRKSLRERWLMDGVVPSPGAEMDNPLFQTESKIQQLEKELESLQMQLLRLENPMAVPPEAKTIQAPFVNGEKIQKEGGQTGGAKEVSTGQAKDSHGIIHEEQATKEDHTLGQDSGTGQAIPAENKANLELNVEHQDIEHQKVESADLNQEHEKLSPEHPVQNQTVQHLEKNQAHLDQEHTKKNQDGQDGILEYLTQGQQLENPNLQHLDRYLVTEVTMEHEKQNLEPGTIQHHTVQHLENTQEHQDQEKTEKNQDEHHGILEHIIQDQQNENPNLGHLDKYLVTEKTLEINPLENVSVQIQNQSTSDHSQNQTEAKLPTDIPQQKALESKTQTTDHVSELVHTKQDHSQEHVTTDQTQGQELFSSSSEPTEEESVSLAQDEKLDQHSESVSTVHEVHDGPSENQKPVITSEDQNHGYMSLSNAQNQDQGSALPEKDLEHTQKPDLSHEFESEASSLTGLISVSTLLSMEQNQESTEETSKSVALDELSDLLNTDMIKQSLLMSKSLEESPSLPLTEQIQETMCQSVFIPDLKKDQSDPEVMQKSSSSEPAPSTLPQSSSAEGNSSPESQPLLQKSQGTDSQQAQGGNTATPPEEDRRVKKKSCHCCVVM</sequence>
<reference evidence="4" key="1">
    <citation type="journal article" date="2010" name="Science">
        <title>The genome of the Western clawed frog Xenopus tropicalis.</title>
        <authorList>
            <person name="Hellsten U."/>
            <person name="Harland R.M."/>
            <person name="Gilchrist M.J."/>
            <person name="Hendrix D."/>
            <person name="Jurka J."/>
            <person name="Kapitonov V."/>
            <person name="Ovcharenko I."/>
            <person name="Putnam N.H."/>
            <person name="Shu S."/>
            <person name="Taher L."/>
            <person name="Blitz I.L."/>
            <person name="Blumberg B."/>
            <person name="Dichmann D.S."/>
            <person name="Dubchak I."/>
            <person name="Amaya E."/>
            <person name="Detter J.C."/>
            <person name="Fletcher R."/>
            <person name="Gerhard D.S."/>
            <person name="Goodstein D."/>
            <person name="Graves T."/>
            <person name="Grigoriev I.V."/>
            <person name="Grimwood J."/>
            <person name="Kawashima T."/>
            <person name="Lindquist E."/>
            <person name="Lucas S.M."/>
            <person name="Mead P.E."/>
            <person name="Mitros T."/>
            <person name="Ogino H."/>
            <person name="Ohta Y."/>
            <person name="Poliakov A.V."/>
            <person name="Pollet N."/>
            <person name="Robert J."/>
            <person name="Salamov A."/>
            <person name="Sater A.K."/>
            <person name="Schmutz J."/>
            <person name="Terry A."/>
            <person name="Vize P.D."/>
            <person name="Warren W.C."/>
            <person name="Wells D."/>
            <person name="Wills A."/>
            <person name="Wilson R.K."/>
            <person name="Zimmerman L.B."/>
            <person name="Zorn A.M."/>
            <person name="Grainger R."/>
            <person name="Grammer T."/>
            <person name="Khokha M.K."/>
            <person name="Richardson P.M."/>
            <person name="Rokhsar D.S."/>
        </authorList>
    </citation>
    <scope>NUCLEOTIDE SEQUENCE [LARGE SCALE GENOMIC DNA]</scope>
    <source>
        <strain evidence="4">Nigerian</strain>
    </source>
</reference>
<dbReference type="InterPro" id="IPR004965">
    <property type="entry name" value="Paralemmin"/>
</dbReference>
<feature type="region of interest" description="Disordered" evidence="3">
    <location>
        <begin position="215"/>
        <end position="234"/>
    </location>
</feature>
<dbReference type="Xenbase" id="XB-GENE-22041744">
    <property type="gene designation" value="palm3"/>
</dbReference>
<feature type="compositionally biased region" description="Basic and acidic residues" evidence="3">
    <location>
        <begin position="215"/>
        <end position="229"/>
    </location>
</feature>
<feature type="compositionally biased region" description="Basic and acidic residues" evidence="3">
    <location>
        <begin position="409"/>
        <end position="426"/>
    </location>
</feature>
<feature type="compositionally biased region" description="Polar residues" evidence="3">
    <location>
        <begin position="615"/>
        <end position="627"/>
    </location>
</feature>
<evidence type="ECO:0000256" key="1">
    <source>
        <dbReference type="ARBA" id="ARBA00023054"/>
    </source>
</evidence>
<evidence type="ECO:0000313" key="5">
    <source>
        <dbReference type="Proteomes" id="UP000008143"/>
    </source>
</evidence>
<feature type="compositionally biased region" description="Polar residues" evidence="3">
    <location>
        <begin position="374"/>
        <end position="387"/>
    </location>
</feature>
<feature type="compositionally biased region" description="Polar residues" evidence="3">
    <location>
        <begin position="643"/>
        <end position="663"/>
    </location>
</feature>
<dbReference type="GO" id="GO:0008360">
    <property type="term" value="P:regulation of cell shape"/>
    <property type="evidence" value="ECO:0007669"/>
    <property type="project" value="InterPro"/>
</dbReference>
<evidence type="ECO:0000313" key="4">
    <source>
        <dbReference type="Ensembl" id="ENSXETP00000115410"/>
    </source>
</evidence>
<proteinExistence type="predicted"/>
<accession>A0A803K4Y0</accession>
<evidence type="ECO:0000256" key="3">
    <source>
        <dbReference type="SAM" id="MobiDB-lite"/>
    </source>
</evidence>
<dbReference type="CTD" id="342979"/>
<dbReference type="InterPro" id="IPR024149">
    <property type="entry name" value="Paralemmin-3"/>
</dbReference>
<dbReference type="OrthoDB" id="9838391at2759"/>
<evidence type="ECO:0000256" key="2">
    <source>
        <dbReference type="SAM" id="Coils"/>
    </source>
</evidence>
<dbReference type="PANTHER" id="PTHR47528:SF1">
    <property type="entry name" value="PARALEMMIN-3"/>
    <property type="match status" value="1"/>
</dbReference>
<dbReference type="AlphaFoldDB" id="A0A803K4Y0"/>
<dbReference type="Bgee" id="ENSXETG00000005574">
    <property type="expression patterns" value="Expressed in mesonephros and 13 other cell types or tissues"/>
</dbReference>
<evidence type="ECO:0000313" key="6">
    <source>
        <dbReference type="RefSeq" id="XP_017948049.1"/>
    </source>
</evidence>
<dbReference type="Pfam" id="PF03285">
    <property type="entry name" value="Paralemmin"/>
    <property type="match status" value="1"/>
</dbReference>
<evidence type="ECO:0000313" key="7">
    <source>
        <dbReference type="Xenbase" id="XB-GENE-22041744"/>
    </source>
</evidence>